<keyword evidence="2" id="KW-1185">Reference proteome</keyword>
<proteinExistence type="predicted"/>
<dbReference type="AlphaFoldDB" id="A0A811U8E3"/>
<feature type="non-terminal residue" evidence="1">
    <location>
        <position position="58"/>
    </location>
</feature>
<reference evidence="1" key="1">
    <citation type="submission" date="2020-11" db="EMBL/GenBank/DDBJ databases">
        <authorList>
            <person name="Whitehead M."/>
        </authorList>
    </citation>
    <scope>NUCLEOTIDE SEQUENCE</scope>
    <source>
        <strain evidence="1">EGII</strain>
    </source>
</reference>
<dbReference type="EMBL" id="CAJHJT010000001">
    <property type="protein sequence ID" value="CAD6995214.1"/>
    <property type="molecule type" value="Genomic_DNA"/>
</dbReference>
<organism evidence="1 2">
    <name type="scientific">Ceratitis capitata</name>
    <name type="common">Mediterranean fruit fly</name>
    <name type="synonym">Tephritis capitata</name>
    <dbReference type="NCBI Taxonomy" id="7213"/>
    <lineage>
        <taxon>Eukaryota</taxon>
        <taxon>Metazoa</taxon>
        <taxon>Ecdysozoa</taxon>
        <taxon>Arthropoda</taxon>
        <taxon>Hexapoda</taxon>
        <taxon>Insecta</taxon>
        <taxon>Pterygota</taxon>
        <taxon>Neoptera</taxon>
        <taxon>Endopterygota</taxon>
        <taxon>Diptera</taxon>
        <taxon>Brachycera</taxon>
        <taxon>Muscomorpha</taxon>
        <taxon>Tephritoidea</taxon>
        <taxon>Tephritidae</taxon>
        <taxon>Ceratitis</taxon>
        <taxon>Ceratitis</taxon>
    </lineage>
</organism>
<gene>
    <name evidence="1" type="ORF">CCAP1982_LOCUS3933</name>
</gene>
<evidence type="ECO:0000313" key="1">
    <source>
        <dbReference type="EMBL" id="CAD6995214.1"/>
    </source>
</evidence>
<accession>A0A811U8E3</accession>
<sequence>MKAIPKIRKLIVIAKQCAQRLKFAKDHINWDPAQWYLVIWCDEPRINRLGSERRIWLA</sequence>
<evidence type="ECO:0000313" key="2">
    <source>
        <dbReference type="Proteomes" id="UP000606786"/>
    </source>
</evidence>
<protein>
    <submittedName>
        <fullName evidence="1">(Mediterranean fruit fly) hypothetical protein</fullName>
    </submittedName>
</protein>
<comment type="caution">
    <text evidence="1">The sequence shown here is derived from an EMBL/GenBank/DDBJ whole genome shotgun (WGS) entry which is preliminary data.</text>
</comment>
<name>A0A811U8E3_CERCA</name>
<dbReference type="InterPro" id="IPR036397">
    <property type="entry name" value="RNaseH_sf"/>
</dbReference>
<dbReference type="GO" id="GO:0003676">
    <property type="term" value="F:nucleic acid binding"/>
    <property type="evidence" value="ECO:0007669"/>
    <property type="project" value="InterPro"/>
</dbReference>
<dbReference type="Proteomes" id="UP000606786">
    <property type="component" value="Unassembled WGS sequence"/>
</dbReference>
<dbReference type="Gene3D" id="3.30.420.10">
    <property type="entry name" value="Ribonuclease H-like superfamily/Ribonuclease H"/>
    <property type="match status" value="1"/>
</dbReference>